<evidence type="ECO:0008006" key="4">
    <source>
        <dbReference type="Google" id="ProtNLM"/>
    </source>
</evidence>
<feature type="region of interest" description="Disordered" evidence="1">
    <location>
        <begin position="130"/>
        <end position="149"/>
    </location>
</feature>
<sequence>MATASNHQPATFGIEQSTQALQDPQVPENDAQSTTANGPPSYAEAGRDKTLSTNPAQQAYPMQQPMSHTAAPVTALHHLGETEAWIDCPFCHQRTRTRVQKNDSSMTLPYNGQIEVLSDYGPATVQSRYAAASDMESGGARLQKPPPTH</sequence>
<feature type="region of interest" description="Disordered" evidence="1">
    <location>
        <begin position="1"/>
        <end position="71"/>
    </location>
</feature>
<name>A0A4U0TL99_9PEZI</name>
<gene>
    <name evidence="2" type="ORF">B0A50_07957</name>
</gene>
<dbReference type="AlphaFoldDB" id="A0A4U0TL99"/>
<feature type="compositionally biased region" description="Polar residues" evidence="1">
    <location>
        <begin position="1"/>
        <end position="22"/>
    </location>
</feature>
<dbReference type="Proteomes" id="UP000308549">
    <property type="component" value="Unassembled WGS sequence"/>
</dbReference>
<proteinExistence type="predicted"/>
<dbReference type="EMBL" id="NAJL01000073">
    <property type="protein sequence ID" value="TKA22492.1"/>
    <property type="molecule type" value="Genomic_DNA"/>
</dbReference>
<feature type="compositionally biased region" description="Low complexity" evidence="1">
    <location>
        <begin position="55"/>
        <end position="66"/>
    </location>
</feature>
<comment type="caution">
    <text evidence="2">The sequence shown here is derived from an EMBL/GenBank/DDBJ whole genome shotgun (WGS) entry which is preliminary data.</text>
</comment>
<dbReference type="OrthoDB" id="5599753at2759"/>
<organism evidence="2 3">
    <name type="scientific">Salinomyces thailandicus</name>
    <dbReference type="NCBI Taxonomy" id="706561"/>
    <lineage>
        <taxon>Eukaryota</taxon>
        <taxon>Fungi</taxon>
        <taxon>Dikarya</taxon>
        <taxon>Ascomycota</taxon>
        <taxon>Pezizomycotina</taxon>
        <taxon>Dothideomycetes</taxon>
        <taxon>Dothideomycetidae</taxon>
        <taxon>Mycosphaerellales</taxon>
        <taxon>Teratosphaeriaceae</taxon>
        <taxon>Salinomyces</taxon>
    </lineage>
</organism>
<protein>
    <recommendedName>
        <fullName evidence="4">LITAF domain-containing protein</fullName>
    </recommendedName>
</protein>
<accession>A0A4U0TL99</accession>
<evidence type="ECO:0000256" key="1">
    <source>
        <dbReference type="SAM" id="MobiDB-lite"/>
    </source>
</evidence>
<keyword evidence="3" id="KW-1185">Reference proteome</keyword>
<evidence type="ECO:0000313" key="3">
    <source>
        <dbReference type="Proteomes" id="UP000308549"/>
    </source>
</evidence>
<reference evidence="2 3" key="1">
    <citation type="submission" date="2017-03" db="EMBL/GenBank/DDBJ databases">
        <title>Genomes of endolithic fungi from Antarctica.</title>
        <authorList>
            <person name="Coleine C."/>
            <person name="Masonjones S."/>
            <person name="Stajich J.E."/>
        </authorList>
    </citation>
    <scope>NUCLEOTIDE SEQUENCE [LARGE SCALE GENOMIC DNA]</scope>
    <source>
        <strain evidence="2 3">CCFEE 6315</strain>
    </source>
</reference>
<evidence type="ECO:0000313" key="2">
    <source>
        <dbReference type="EMBL" id="TKA22492.1"/>
    </source>
</evidence>